<reference evidence="1" key="1">
    <citation type="submission" date="2023-03" db="EMBL/GenBank/DDBJ databases">
        <authorList>
            <person name="Pothier F. J."/>
        </authorList>
    </citation>
    <scope>NUCLEOTIDE SEQUENCE</scope>
    <source>
        <strain evidence="1">DAPP-PG 215</strain>
    </source>
</reference>
<sequence length="172" mass="19411">MEDGSFRLPPLLERFENGQAIWKGFEGVDFEIIGLFLSSHLIVEHYLDEYLAAYSPAPFSWEAAKLTFGQKVALISNLKQFPEPWVIPATLKHFNSLRNKLSHDVSFVLSVEVLLPEVQFLQKVSSREGLGDLDAPAKIIQEFASLVCVYLASAITYCAEQKHNGQNGRWKL</sequence>
<gene>
    <name evidence="1" type="ORF">DAPPPG215_16840</name>
</gene>
<accession>A0AAV1BLL5</accession>
<dbReference type="RefSeq" id="WP_007244686.1">
    <property type="nucleotide sequence ID" value="NZ_CP166920.2"/>
</dbReference>
<evidence type="ECO:0000313" key="1">
    <source>
        <dbReference type="EMBL" id="CAI8893825.1"/>
    </source>
</evidence>
<dbReference type="AlphaFoldDB" id="A0AAV1BLL5"/>
<dbReference type="EMBL" id="OX458335">
    <property type="protein sequence ID" value="CAI8893825.1"/>
    <property type="molecule type" value="Genomic_DNA"/>
</dbReference>
<evidence type="ECO:0000313" key="2">
    <source>
        <dbReference type="Proteomes" id="UP001177000"/>
    </source>
</evidence>
<protein>
    <submittedName>
        <fullName evidence="1">Uncharacterized protein</fullName>
    </submittedName>
</protein>
<dbReference type="Proteomes" id="UP001177000">
    <property type="component" value="Chromosome"/>
</dbReference>
<name>A0AAV1BLL5_PSEUB</name>
<proteinExistence type="predicted"/>
<organism evidence="1 2">
    <name type="scientific">Pseudomonas syringae pv. tomato</name>
    <dbReference type="NCBI Taxonomy" id="323"/>
    <lineage>
        <taxon>Bacteria</taxon>
        <taxon>Pseudomonadati</taxon>
        <taxon>Pseudomonadota</taxon>
        <taxon>Gammaproteobacteria</taxon>
        <taxon>Pseudomonadales</taxon>
        <taxon>Pseudomonadaceae</taxon>
        <taxon>Pseudomonas</taxon>
    </lineage>
</organism>